<dbReference type="InterPro" id="IPR050832">
    <property type="entry name" value="Bact_Acetyltransf"/>
</dbReference>
<comment type="caution">
    <text evidence="4">The sequence shown here is derived from an EMBL/GenBank/DDBJ whole genome shotgun (WGS) entry which is preliminary data.</text>
</comment>
<name>A0A081P1I7_9BACL</name>
<dbReference type="SUPFAM" id="SSF55729">
    <property type="entry name" value="Acyl-CoA N-acyltransferases (Nat)"/>
    <property type="match status" value="1"/>
</dbReference>
<dbReference type="InterPro" id="IPR000182">
    <property type="entry name" value="GNAT_dom"/>
</dbReference>
<organism evidence="4 5">
    <name type="scientific">Paenibacillus tyrfis</name>
    <dbReference type="NCBI Taxonomy" id="1501230"/>
    <lineage>
        <taxon>Bacteria</taxon>
        <taxon>Bacillati</taxon>
        <taxon>Bacillota</taxon>
        <taxon>Bacilli</taxon>
        <taxon>Bacillales</taxon>
        <taxon>Paenibacillaceae</taxon>
        <taxon>Paenibacillus</taxon>
    </lineage>
</organism>
<dbReference type="EMBL" id="JNVM01000015">
    <property type="protein sequence ID" value="KEQ24560.1"/>
    <property type="molecule type" value="Genomic_DNA"/>
</dbReference>
<dbReference type="eggNOG" id="COG0456">
    <property type="taxonomic scope" value="Bacteria"/>
</dbReference>
<evidence type="ECO:0000313" key="4">
    <source>
        <dbReference type="EMBL" id="KEQ24560.1"/>
    </source>
</evidence>
<dbReference type="PROSITE" id="PS51186">
    <property type="entry name" value="GNAT"/>
    <property type="match status" value="1"/>
</dbReference>
<feature type="domain" description="N-acetyltransferase" evidence="3">
    <location>
        <begin position="1"/>
        <end position="148"/>
    </location>
</feature>
<evidence type="ECO:0000313" key="5">
    <source>
        <dbReference type="Proteomes" id="UP000028123"/>
    </source>
</evidence>
<gene>
    <name evidence="4" type="ORF">ET33_07365</name>
</gene>
<dbReference type="RefSeq" id="WP_036684815.1">
    <property type="nucleotide sequence ID" value="NZ_JNVM01000015.1"/>
</dbReference>
<reference evidence="4 5" key="1">
    <citation type="submission" date="2014-06" db="EMBL/GenBank/DDBJ databases">
        <title>Draft genome sequence of Paenibacillus sp. MSt1.</title>
        <authorList>
            <person name="Aw Y.K."/>
            <person name="Ong K.S."/>
            <person name="Gan H.M."/>
            <person name="Lee S.M."/>
        </authorList>
    </citation>
    <scope>NUCLEOTIDE SEQUENCE [LARGE SCALE GENOMIC DNA]</scope>
    <source>
        <strain evidence="4 5">MSt1</strain>
    </source>
</reference>
<keyword evidence="2" id="KW-0012">Acyltransferase</keyword>
<dbReference type="AlphaFoldDB" id="A0A081P1I7"/>
<dbReference type="CDD" id="cd04301">
    <property type="entry name" value="NAT_SF"/>
    <property type="match status" value="1"/>
</dbReference>
<dbReference type="Proteomes" id="UP000028123">
    <property type="component" value="Unassembled WGS sequence"/>
</dbReference>
<sequence length="150" mass="16776">MIRPIDLNDLKAALELLSLQQVAYRIEAELVGFEEIPPLIDSPLSLRESGEAFFGCYLDERLVGAAACKQSPKEMTVCRMMVHPDWFRHGIASRLLEHIEQHVPPGTVIKVATGTNNTPAVRLYEKHGYEPVQVQLLAPGITLTQFQKIV</sequence>
<dbReference type="OrthoDB" id="46888at2"/>
<evidence type="ECO:0000256" key="1">
    <source>
        <dbReference type="ARBA" id="ARBA00022679"/>
    </source>
</evidence>
<keyword evidence="5" id="KW-1185">Reference proteome</keyword>
<dbReference type="Gene3D" id="3.40.630.30">
    <property type="match status" value="1"/>
</dbReference>
<dbReference type="InterPro" id="IPR016181">
    <property type="entry name" value="Acyl_CoA_acyltransferase"/>
</dbReference>
<evidence type="ECO:0000259" key="3">
    <source>
        <dbReference type="PROSITE" id="PS51186"/>
    </source>
</evidence>
<keyword evidence="1 4" id="KW-0808">Transferase</keyword>
<accession>A0A081P1I7</accession>
<dbReference type="GO" id="GO:0016747">
    <property type="term" value="F:acyltransferase activity, transferring groups other than amino-acyl groups"/>
    <property type="evidence" value="ECO:0007669"/>
    <property type="project" value="InterPro"/>
</dbReference>
<evidence type="ECO:0000256" key="2">
    <source>
        <dbReference type="ARBA" id="ARBA00023315"/>
    </source>
</evidence>
<dbReference type="Pfam" id="PF00583">
    <property type="entry name" value="Acetyltransf_1"/>
    <property type="match status" value="1"/>
</dbReference>
<dbReference type="PANTHER" id="PTHR43877">
    <property type="entry name" value="AMINOALKYLPHOSPHONATE N-ACETYLTRANSFERASE-RELATED-RELATED"/>
    <property type="match status" value="1"/>
</dbReference>
<protein>
    <submittedName>
        <fullName evidence="4">GCN5 family acetyltransferase</fullName>
    </submittedName>
</protein>
<proteinExistence type="predicted"/>
<dbReference type="PANTHER" id="PTHR43877:SF2">
    <property type="entry name" value="AMINOALKYLPHOSPHONATE N-ACETYLTRANSFERASE-RELATED"/>
    <property type="match status" value="1"/>
</dbReference>